<keyword evidence="2" id="KW-0812">Transmembrane</keyword>
<evidence type="ECO:0000256" key="2">
    <source>
        <dbReference type="SAM" id="Phobius"/>
    </source>
</evidence>
<evidence type="ECO:0000313" key="5">
    <source>
        <dbReference type="Proteomes" id="UP000735302"/>
    </source>
</evidence>
<dbReference type="Pfam" id="PF00041">
    <property type="entry name" value="fn3"/>
    <property type="match status" value="1"/>
</dbReference>
<protein>
    <submittedName>
        <fullName evidence="4">Sidekick-2</fullName>
    </submittedName>
</protein>
<dbReference type="EMBL" id="BLXT01000588">
    <property type="protein sequence ID" value="GFN78220.1"/>
    <property type="molecule type" value="Genomic_DNA"/>
</dbReference>
<sequence>MPAHRYFSPILSGSPGAPLQPLVERKQKYIIITWKNQDEGYSPIYGYHIRYQEQRSRKKRQDNADAWEPILELSSAQPQAQINLNDLKPSTNYSFRVRAINAQGISPPSPASKVYRTPASLVSKSAKVFHTQWWFLVIVALTGVILILLIITLLCYVEKRRSKGKEMKRSTTATTVMSTPEPEDGGFPSLEMRQSRRSLARNGKIHNNIYARSPPRPSPASVTYSEDIPPPMAGAAAAASIKPPLSEDNSSVLSEKPSNLGDSSSEETSDSDDSSDNSIAKAPVPSSPPPPAFSSHFNRATSSNSSNHYPGHSRFTQNQHPNRSTRSSRSGVSAGAGGHSNSSSSNPTPTVDLGDGAGAAVHSTGPSWRFQKPSNAYTYTDSEAESSHYAFSLNNGNIVVNNVAGARTPLAGFSSFV</sequence>
<evidence type="ECO:0000256" key="1">
    <source>
        <dbReference type="SAM" id="MobiDB-lite"/>
    </source>
</evidence>
<dbReference type="PANTHER" id="PTHR20859:SF84">
    <property type="entry name" value="INTERFERON ALPHA_BETA RECEPTOR 2"/>
    <property type="match status" value="1"/>
</dbReference>
<comment type="caution">
    <text evidence="4">The sequence shown here is derived from an EMBL/GenBank/DDBJ whole genome shotgun (WGS) entry which is preliminary data.</text>
</comment>
<dbReference type="Proteomes" id="UP000735302">
    <property type="component" value="Unassembled WGS sequence"/>
</dbReference>
<dbReference type="InterPro" id="IPR013783">
    <property type="entry name" value="Ig-like_fold"/>
</dbReference>
<keyword evidence="5" id="KW-1185">Reference proteome</keyword>
<feature type="transmembrane region" description="Helical" evidence="2">
    <location>
        <begin position="133"/>
        <end position="157"/>
    </location>
</feature>
<feature type="compositionally biased region" description="Low complexity" evidence="1">
    <location>
        <begin position="233"/>
        <end position="244"/>
    </location>
</feature>
<dbReference type="PANTHER" id="PTHR20859">
    <property type="entry name" value="INTERFERON/INTERLEUKIN RECEPTOR"/>
    <property type="match status" value="1"/>
</dbReference>
<proteinExistence type="predicted"/>
<feature type="compositionally biased region" description="Low complexity" evidence="1">
    <location>
        <begin position="322"/>
        <end position="351"/>
    </location>
</feature>
<gene>
    <name evidence="4" type="ORF">PoB_000472600</name>
</gene>
<dbReference type="SMART" id="SM00060">
    <property type="entry name" value="FN3"/>
    <property type="match status" value="1"/>
</dbReference>
<name>A0AAV3Y723_9GAST</name>
<dbReference type="Gene3D" id="2.60.40.10">
    <property type="entry name" value="Immunoglobulins"/>
    <property type="match status" value="1"/>
</dbReference>
<evidence type="ECO:0000313" key="4">
    <source>
        <dbReference type="EMBL" id="GFN78220.1"/>
    </source>
</evidence>
<organism evidence="4 5">
    <name type="scientific">Plakobranchus ocellatus</name>
    <dbReference type="NCBI Taxonomy" id="259542"/>
    <lineage>
        <taxon>Eukaryota</taxon>
        <taxon>Metazoa</taxon>
        <taxon>Spiralia</taxon>
        <taxon>Lophotrochozoa</taxon>
        <taxon>Mollusca</taxon>
        <taxon>Gastropoda</taxon>
        <taxon>Heterobranchia</taxon>
        <taxon>Euthyneura</taxon>
        <taxon>Panpulmonata</taxon>
        <taxon>Sacoglossa</taxon>
        <taxon>Placobranchoidea</taxon>
        <taxon>Plakobranchidae</taxon>
        <taxon>Plakobranchus</taxon>
    </lineage>
</organism>
<keyword evidence="2" id="KW-0472">Membrane</keyword>
<dbReference type="GO" id="GO:0005886">
    <property type="term" value="C:plasma membrane"/>
    <property type="evidence" value="ECO:0007669"/>
    <property type="project" value="TreeGrafter"/>
</dbReference>
<dbReference type="GO" id="GO:0004896">
    <property type="term" value="F:cytokine receptor activity"/>
    <property type="evidence" value="ECO:0007669"/>
    <property type="project" value="TreeGrafter"/>
</dbReference>
<feature type="compositionally biased region" description="Acidic residues" evidence="1">
    <location>
        <begin position="264"/>
        <end position="275"/>
    </location>
</feature>
<keyword evidence="2" id="KW-1133">Transmembrane helix</keyword>
<dbReference type="InterPro" id="IPR036116">
    <property type="entry name" value="FN3_sf"/>
</dbReference>
<evidence type="ECO:0000259" key="3">
    <source>
        <dbReference type="PROSITE" id="PS50853"/>
    </source>
</evidence>
<dbReference type="InterPro" id="IPR003961">
    <property type="entry name" value="FN3_dom"/>
</dbReference>
<feature type="compositionally biased region" description="Polar residues" evidence="1">
    <location>
        <begin position="296"/>
        <end position="321"/>
    </location>
</feature>
<dbReference type="AlphaFoldDB" id="A0AAV3Y723"/>
<feature type="compositionally biased region" description="Polar residues" evidence="1">
    <location>
        <begin position="247"/>
        <end position="261"/>
    </location>
</feature>
<reference evidence="4 5" key="1">
    <citation type="journal article" date="2021" name="Elife">
        <title>Chloroplast acquisition without the gene transfer in kleptoplastic sea slugs, Plakobranchus ocellatus.</title>
        <authorList>
            <person name="Maeda T."/>
            <person name="Takahashi S."/>
            <person name="Yoshida T."/>
            <person name="Shimamura S."/>
            <person name="Takaki Y."/>
            <person name="Nagai Y."/>
            <person name="Toyoda A."/>
            <person name="Suzuki Y."/>
            <person name="Arimoto A."/>
            <person name="Ishii H."/>
            <person name="Satoh N."/>
            <person name="Nishiyama T."/>
            <person name="Hasebe M."/>
            <person name="Maruyama T."/>
            <person name="Minagawa J."/>
            <person name="Obokata J."/>
            <person name="Shigenobu S."/>
        </authorList>
    </citation>
    <scope>NUCLEOTIDE SEQUENCE [LARGE SCALE GENOMIC DNA]</scope>
</reference>
<dbReference type="InterPro" id="IPR050650">
    <property type="entry name" value="Type-II_Cytokine-TF_Rcpt"/>
</dbReference>
<dbReference type="CDD" id="cd00063">
    <property type="entry name" value="FN3"/>
    <property type="match status" value="1"/>
</dbReference>
<accession>A0AAV3Y723</accession>
<dbReference type="PROSITE" id="PS50853">
    <property type="entry name" value="FN3"/>
    <property type="match status" value="1"/>
</dbReference>
<dbReference type="SUPFAM" id="SSF49265">
    <property type="entry name" value="Fibronectin type III"/>
    <property type="match status" value="1"/>
</dbReference>
<feature type="region of interest" description="Disordered" evidence="1">
    <location>
        <begin position="206"/>
        <end position="374"/>
    </location>
</feature>
<feature type="domain" description="Fibronectin type-III" evidence="3">
    <location>
        <begin position="15"/>
        <end position="120"/>
    </location>
</feature>
<feature type="region of interest" description="Disordered" evidence="1">
    <location>
        <begin position="164"/>
        <end position="191"/>
    </location>
</feature>